<name>A0A1E3NGQ8_9ASCO</name>
<organism evidence="8 9">
    <name type="scientific">Pichia membranifaciens NRRL Y-2026</name>
    <dbReference type="NCBI Taxonomy" id="763406"/>
    <lineage>
        <taxon>Eukaryota</taxon>
        <taxon>Fungi</taxon>
        <taxon>Dikarya</taxon>
        <taxon>Ascomycota</taxon>
        <taxon>Saccharomycotina</taxon>
        <taxon>Pichiomycetes</taxon>
        <taxon>Pichiales</taxon>
        <taxon>Pichiaceae</taxon>
        <taxon>Pichia</taxon>
    </lineage>
</organism>
<dbReference type="EMBL" id="KV454005">
    <property type="protein sequence ID" value="ODQ45299.1"/>
    <property type="molecule type" value="Genomic_DNA"/>
</dbReference>
<dbReference type="InterPro" id="IPR047177">
    <property type="entry name" value="Pept_M20A"/>
</dbReference>
<dbReference type="InterPro" id="IPR036264">
    <property type="entry name" value="Bact_exopeptidase_dim_dom"/>
</dbReference>
<evidence type="ECO:0000256" key="4">
    <source>
        <dbReference type="ARBA" id="ARBA00022801"/>
    </source>
</evidence>
<feature type="active site" description="Proton acceptor" evidence="6">
    <location>
        <position position="227"/>
    </location>
</feature>
<dbReference type="GO" id="GO:0000328">
    <property type="term" value="C:fungal-type vacuole lumen"/>
    <property type="evidence" value="ECO:0007669"/>
    <property type="project" value="TreeGrafter"/>
</dbReference>
<dbReference type="RefSeq" id="XP_019016412.1">
    <property type="nucleotide sequence ID" value="XM_019159998.1"/>
</dbReference>
<dbReference type="InterPro" id="IPR017141">
    <property type="entry name" value="Pept_M20_carboxypep"/>
</dbReference>
<feature type="binding site" evidence="7">
    <location>
        <position position="256"/>
    </location>
    <ligand>
        <name>Zn(2+)</name>
        <dbReference type="ChEBI" id="CHEBI:29105"/>
        <label>2</label>
    </ligand>
</feature>
<evidence type="ECO:0000256" key="6">
    <source>
        <dbReference type="PIRSR" id="PIRSR037217-1"/>
    </source>
</evidence>
<keyword evidence="2" id="KW-0645">Protease</keyword>
<dbReference type="Proteomes" id="UP000094455">
    <property type="component" value="Unassembled WGS sequence"/>
</dbReference>
<keyword evidence="4" id="KW-0378">Hydrolase</keyword>
<feature type="binding site" evidence="7">
    <location>
        <position position="539"/>
    </location>
    <ligand>
        <name>Zn(2+)</name>
        <dbReference type="ChEBI" id="CHEBI:29105"/>
        <label>1</label>
    </ligand>
</feature>
<feature type="binding site" evidence="7">
    <location>
        <position position="228"/>
    </location>
    <ligand>
        <name>Zn(2+)</name>
        <dbReference type="ChEBI" id="CHEBI:29105"/>
        <label>1</label>
    </ligand>
</feature>
<evidence type="ECO:0000256" key="5">
    <source>
        <dbReference type="ARBA" id="ARBA00022833"/>
    </source>
</evidence>
<gene>
    <name evidence="8" type="ORF">PICMEDRAFT_13024</name>
</gene>
<reference evidence="8 9" key="1">
    <citation type="journal article" date="2016" name="Proc. Natl. Acad. Sci. U.S.A.">
        <title>Comparative genomics of biotechnologically important yeasts.</title>
        <authorList>
            <person name="Riley R."/>
            <person name="Haridas S."/>
            <person name="Wolfe K.H."/>
            <person name="Lopes M.R."/>
            <person name="Hittinger C.T."/>
            <person name="Goeker M."/>
            <person name="Salamov A.A."/>
            <person name="Wisecaver J.H."/>
            <person name="Long T.M."/>
            <person name="Calvey C.H."/>
            <person name="Aerts A.L."/>
            <person name="Barry K.W."/>
            <person name="Choi C."/>
            <person name="Clum A."/>
            <person name="Coughlan A.Y."/>
            <person name="Deshpande S."/>
            <person name="Douglass A.P."/>
            <person name="Hanson S.J."/>
            <person name="Klenk H.-P."/>
            <person name="LaButti K.M."/>
            <person name="Lapidus A."/>
            <person name="Lindquist E.A."/>
            <person name="Lipzen A.M."/>
            <person name="Meier-Kolthoff J.P."/>
            <person name="Ohm R.A."/>
            <person name="Otillar R.P."/>
            <person name="Pangilinan J.L."/>
            <person name="Peng Y."/>
            <person name="Rokas A."/>
            <person name="Rosa C.A."/>
            <person name="Scheuner C."/>
            <person name="Sibirny A.A."/>
            <person name="Slot J.C."/>
            <person name="Stielow J.B."/>
            <person name="Sun H."/>
            <person name="Kurtzman C.P."/>
            <person name="Blackwell M."/>
            <person name="Grigoriev I.V."/>
            <person name="Jeffries T.W."/>
        </authorList>
    </citation>
    <scope>NUCLEOTIDE SEQUENCE [LARGE SCALE GENOMIC DNA]</scope>
    <source>
        <strain evidence="8 9">NRRL Y-2026</strain>
    </source>
</reference>
<dbReference type="OrthoDB" id="3064516at2759"/>
<dbReference type="Pfam" id="PF01546">
    <property type="entry name" value="Peptidase_M20"/>
    <property type="match status" value="1"/>
</dbReference>
<dbReference type="SUPFAM" id="SSF53187">
    <property type="entry name" value="Zn-dependent exopeptidases"/>
    <property type="match status" value="1"/>
</dbReference>
<keyword evidence="9" id="KW-1185">Reference proteome</keyword>
<sequence>MTALALSLNDNDEKHQSQPLTFKKWAYVLGSILLVWSALGFYKTKPALVTNFETSSSAPKCPTSPKFEIKEHEQIQYILHDEGFRNKSAGVFGAALQVDTVVYDVMPDYSKFAKFHEYLEKHFPLVYKTAKVHKVNQYGLIFEFAGKNPNLKPIMLTAHQDTVPIGDPSDWSEDPFSGRYDGKEVHGRGASDCKNLLVGLMEAMEKFIEDGKVDFERGVLLAFGFDEEKSGFDGARKIGEYLVDYLGKDSVFFIVDEGPNMCTETMGDYYGMLITGEKGYVDLVANIVTPGGHSSLPKDHTSIGMMSYFLTSYEDEMYQSVLPDQNPLLATFECAAEQGHLPDSVRSVALTARDNTVAKEKLIDYIEQDWLLKYDIRTSQAIDIVYGGDKANSLPRNVTAYINHRIAYGNSVDTVFDKALKYAKLTAEKFGIGLTFHGRPILPKTENGLMVLDYFGELLSPAATTPVWGDAWDTLTGNMRAFYEEEVYPGKFHPGAAQNYIIAPSVMTANTDTRHYWDLTGNIFKSTPGVSNLFDYMPHGPNEAIDMNSHLNVVAFYYNFFASALDH</sequence>
<evidence type="ECO:0000256" key="7">
    <source>
        <dbReference type="PIRSR" id="PIRSR037217-2"/>
    </source>
</evidence>
<dbReference type="GO" id="GO:0051603">
    <property type="term" value="P:proteolysis involved in protein catabolic process"/>
    <property type="evidence" value="ECO:0007669"/>
    <property type="project" value="TreeGrafter"/>
</dbReference>
<evidence type="ECO:0000256" key="3">
    <source>
        <dbReference type="ARBA" id="ARBA00022723"/>
    </source>
</evidence>
<dbReference type="GO" id="GO:0046872">
    <property type="term" value="F:metal ion binding"/>
    <property type="evidence" value="ECO:0007669"/>
    <property type="project" value="UniProtKB-KW"/>
</dbReference>
<dbReference type="PROSITE" id="PS00759">
    <property type="entry name" value="ARGE_DAPE_CPG2_2"/>
    <property type="match status" value="1"/>
</dbReference>
<keyword evidence="3 7" id="KW-0479">Metal-binding</keyword>
<dbReference type="PANTHER" id="PTHR45962:SF1">
    <property type="entry name" value="N-FATTY-ACYL-AMINO ACID SYNTHASE_HYDROLASE PM20D1"/>
    <property type="match status" value="1"/>
</dbReference>
<comment type="similarity">
    <text evidence="1">Belongs to the peptidase M20A family.</text>
</comment>
<dbReference type="InterPro" id="IPR002933">
    <property type="entry name" value="Peptidase_M20"/>
</dbReference>
<dbReference type="PROSITE" id="PS00758">
    <property type="entry name" value="ARGE_DAPE_CPG2_1"/>
    <property type="match status" value="1"/>
</dbReference>
<proteinExistence type="inferred from homology"/>
<feature type="active site" evidence="6">
    <location>
        <position position="161"/>
    </location>
</feature>
<dbReference type="AlphaFoldDB" id="A0A1E3NGQ8"/>
<dbReference type="InterPro" id="IPR001261">
    <property type="entry name" value="ArgE/DapE_CS"/>
</dbReference>
<dbReference type="Gene3D" id="1.10.150.900">
    <property type="match status" value="1"/>
</dbReference>
<dbReference type="PANTHER" id="PTHR45962">
    <property type="entry name" value="N-FATTY-ACYL-AMINO ACID SYNTHASE/HYDROLASE PM20D1"/>
    <property type="match status" value="1"/>
</dbReference>
<feature type="binding site" evidence="7">
    <location>
        <position position="192"/>
    </location>
    <ligand>
        <name>Zn(2+)</name>
        <dbReference type="ChEBI" id="CHEBI:29105"/>
        <label>2</label>
    </ligand>
</feature>
<feature type="binding site" evidence="7">
    <location>
        <position position="159"/>
    </location>
    <ligand>
        <name>Zn(2+)</name>
        <dbReference type="ChEBI" id="CHEBI:29105"/>
        <label>2</label>
    </ligand>
</feature>
<dbReference type="STRING" id="763406.A0A1E3NGQ8"/>
<evidence type="ECO:0000313" key="8">
    <source>
        <dbReference type="EMBL" id="ODQ45299.1"/>
    </source>
</evidence>
<keyword evidence="5 7" id="KW-0862">Zinc</keyword>
<dbReference type="Gene3D" id="3.40.630.10">
    <property type="entry name" value="Zn peptidases"/>
    <property type="match status" value="1"/>
</dbReference>
<dbReference type="GeneID" id="30176685"/>
<protein>
    <submittedName>
        <fullName evidence="8">Uncharacterized protein</fullName>
    </submittedName>
</protein>
<evidence type="ECO:0000256" key="2">
    <source>
        <dbReference type="ARBA" id="ARBA00022670"/>
    </source>
</evidence>
<evidence type="ECO:0000256" key="1">
    <source>
        <dbReference type="ARBA" id="ARBA00006247"/>
    </source>
</evidence>
<dbReference type="GO" id="GO:0004181">
    <property type="term" value="F:metallocarboxypeptidase activity"/>
    <property type="evidence" value="ECO:0007669"/>
    <property type="project" value="InterPro"/>
</dbReference>
<evidence type="ECO:0000313" key="9">
    <source>
        <dbReference type="Proteomes" id="UP000094455"/>
    </source>
</evidence>
<dbReference type="SUPFAM" id="SSF55031">
    <property type="entry name" value="Bacterial exopeptidase dimerisation domain"/>
    <property type="match status" value="1"/>
</dbReference>
<accession>A0A1E3NGQ8</accession>
<dbReference type="PIRSF" id="PIRSF037217">
    <property type="entry name" value="Carboxypeptidase_S"/>
    <property type="match status" value="1"/>
</dbReference>
<feature type="binding site" evidence="7">
    <location>
        <position position="192"/>
    </location>
    <ligand>
        <name>Zn(2+)</name>
        <dbReference type="ChEBI" id="CHEBI:29105"/>
        <label>1</label>
    </ligand>
</feature>